<dbReference type="EMBL" id="JANPWB010000012">
    <property type="protein sequence ID" value="KAJ1111952.1"/>
    <property type="molecule type" value="Genomic_DNA"/>
</dbReference>
<name>A0AAV7N9N0_PLEWA</name>
<dbReference type="AlphaFoldDB" id="A0AAV7N9N0"/>
<reference evidence="2" key="1">
    <citation type="journal article" date="2022" name="bioRxiv">
        <title>Sequencing and chromosome-scale assembly of the giantPleurodeles waltlgenome.</title>
        <authorList>
            <person name="Brown T."/>
            <person name="Elewa A."/>
            <person name="Iarovenko S."/>
            <person name="Subramanian E."/>
            <person name="Araus A.J."/>
            <person name="Petzold A."/>
            <person name="Susuki M."/>
            <person name="Suzuki K.-i.T."/>
            <person name="Hayashi T."/>
            <person name="Toyoda A."/>
            <person name="Oliveira C."/>
            <person name="Osipova E."/>
            <person name="Leigh N.D."/>
            <person name="Simon A."/>
            <person name="Yun M.H."/>
        </authorList>
    </citation>
    <scope>NUCLEOTIDE SEQUENCE</scope>
    <source>
        <strain evidence="2">20211129_DDA</strain>
        <tissue evidence="2">Liver</tissue>
    </source>
</reference>
<protein>
    <submittedName>
        <fullName evidence="2">Uncharacterized protein</fullName>
    </submittedName>
</protein>
<evidence type="ECO:0000256" key="1">
    <source>
        <dbReference type="SAM" id="MobiDB-lite"/>
    </source>
</evidence>
<organism evidence="2 3">
    <name type="scientific">Pleurodeles waltl</name>
    <name type="common">Iberian ribbed newt</name>
    <dbReference type="NCBI Taxonomy" id="8319"/>
    <lineage>
        <taxon>Eukaryota</taxon>
        <taxon>Metazoa</taxon>
        <taxon>Chordata</taxon>
        <taxon>Craniata</taxon>
        <taxon>Vertebrata</taxon>
        <taxon>Euteleostomi</taxon>
        <taxon>Amphibia</taxon>
        <taxon>Batrachia</taxon>
        <taxon>Caudata</taxon>
        <taxon>Salamandroidea</taxon>
        <taxon>Salamandridae</taxon>
        <taxon>Pleurodelinae</taxon>
        <taxon>Pleurodeles</taxon>
    </lineage>
</organism>
<dbReference type="Proteomes" id="UP001066276">
    <property type="component" value="Chromosome 8"/>
</dbReference>
<accession>A0AAV7N9N0</accession>
<evidence type="ECO:0000313" key="3">
    <source>
        <dbReference type="Proteomes" id="UP001066276"/>
    </source>
</evidence>
<proteinExistence type="predicted"/>
<keyword evidence="3" id="KW-1185">Reference proteome</keyword>
<feature type="region of interest" description="Disordered" evidence="1">
    <location>
        <begin position="1"/>
        <end position="58"/>
    </location>
</feature>
<evidence type="ECO:0000313" key="2">
    <source>
        <dbReference type="EMBL" id="KAJ1111952.1"/>
    </source>
</evidence>
<comment type="caution">
    <text evidence="2">The sequence shown here is derived from an EMBL/GenBank/DDBJ whole genome shotgun (WGS) entry which is preliminary data.</text>
</comment>
<gene>
    <name evidence="2" type="ORF">NDU88_000224</name>
</gene>
<sequence length="170" mass="18595">MQTDMHSTVADPPHATPNGTAPQHNGPHKTRLGDGFGTGAQRDTGEKPTFQEDSLESSLATHSRKFDKILTAIRDIETTLEPKIDALRIDIELTGEDRKNLKEQVETTEFTLSSLGPSVANATPQTKALQDEVTYPRLRADDQEGRSRHNNVCIVGVTEGIEGPGMELHL</sequence>